<organism evidence="1 2">
    <name type="scientific">Salipiger pallidus</name>
    <dbReference type="NCBI Taxonomy" id="1775170"/>
    <lineage>
        <taxon>Bacteria</taxon>
        <taxon>Pseudomonadati</taxon>
        <taxon>Pseudomonadota</taxon>
        <taxon>Alphaproteobacteria</taxon>
        <taxon>Rhodobacterales</taxon>
        <taxon>Roseobacteraceae</taxon>
        <taxon>Salipiger</taxon>
    </lineage>
</organism>
<evidence type="ECO:0000313" key="2">
    <source>
        <dbReference type="Proteomes" id="UP000617145"/>
    </source>
</evidence>
<dbReference type="AlphaFoldDB" id="A0A8J2ZLH9"/>
<dbReference type="EMBL" id="BMJV01000005">
    <property type="protein sequence ID" value="GGG77484.1"/>
    <property type="molecule type" value="Genomic_DNA"/>
</dbReference>
<accession>A0A8J2ZLH9</accession>
<proteinExistence type="predicted"/>
<keyword evidence="2" id="KW-1185">Reference proteome</keyword>
<gene>
    <name evidence="1" type="ORF">GCM10011415_27980</name>
</gene>
<name>A0A8J2ZLH9_9RHOB</name>
<reference evidence="1" key="2">
    <citation type="submission" date="2020-09" db="EMBL/GenBank/DDBJ databases">
        <authorList>
            <person name="Sun Q."/>
            <person name="Zhou Y."/>
        </authorList>
    </citation>
    <scope>NUCLEOTIDE SEQUENCE</scope>
    <source>
        <strain evidence="1">CGMCC 1.15762</strain>
    </source>
</reference>
<protein>
    <submittedName>
        <fullName evidence="1">Tail fiber protein</fullName>
    </submittedName>
</protein>
<dbReference type="Proteomes" id="UP000617145">
    <property type="component" value="Unassembled WGS sequence"/>
</dbReference>
<dbReference type="RefSeq" id="WP_188790835.1">
    <property type="nucleotide sequence ID" value="NZ_BMJV01000005.1"/>
</dbReference>
<evidence type="ECO:0000313" key="1">
    <source>
        <dbReference type="EMBL" id="GGG77484.1"/>
    </source>
</evidence>
<sequence length="403" mass="42305">MAWYGDGTVSVTNGNTTVNGVGTAWVANVTPGQAIYMPDNRLYEIASVVSNTQITLTRAYQGSTQTGAVYDILPIEGFLQDASDALYGAISEMRSHNEGTLAGRFPAGTNNAPSVRGASDTNTGVNLPGNDMLDLVTGGARRGRLSSAGLQLDVLLNGLAVTQSNDDTTAGRVTKVGDFGPGAVNNVPFVSDLDAQDIPVEFFQFTNAAAGTLPVPGSAGYGLQLRRFGGASEQAAQLVFKDNASRMFFRAAFGGSYKRWFEMYHQGSVLGTVSQSDGVPTGALIERGSNANGSYRKYADGSMECWGIVDLAYVNSGQVGVLQNFPAPFPASFAADRKPNLEGTVCVSESSYTPTHFDIGPVTTANLATGSAQIVVRTVAGASAGFASGDLVRVYWKAKGFWF</sequence>
<comment type="caution">
    <text evidence="1">The sequence shown here is derived from an EMBL/GenBank/DDBJ whole genome shotgun (WGS) entry which is preliminary data.</text>
</comment>
<reference evidence="1" key="1">
    <citation type="journal article" date="2014" name="Int. J. Syst. Evol. Microbiol.">
        <title>Complete genome sequence of Corynebacterium casei LMG S-19264T (=DSM 44701T), isolated from a smear-ripened cheese.</title>
        <authorList>
            <consortium name="US DOE Joint Genome Institute (JGI-PGF)"/>
            <person name="Walter F."/>
            <person name="Albersmeier A."/>
            <person name="Kalinowski J."/>
            <person name="Ruckert C."/>
        </authorList>
    </citation>
    <scope>NUCLEOTIDE SEQUENCE</scope>
    <source>
        <strain evidence="1">CGMCC 1.15762</strain>
    </source>
</reference>